<evidence type="ECO:0000256" key="1">
    <source>
        <dbReference type="ARBA" id="ARBA00004141"/>
    </source>
</evidence>
<feature type="repeat" description="Solcar" evidence="8">
    <location>
        <begin position="40"/>
        <end position="120"/>
    </location>
</feature>
<dbReference type="Gene3D" id="1.50.40.10">
    <property type="entry name" value="Mitochondrial carrier domain"/>
    <property type="match status" value="1"/>
</dbReference>
<dbReference type="Pfam" id="PF00153">
    <property type="entry name" value="Mito_carr"/>
    <property type="match status" value="2"/>
</dbReference>
<keyword evidence="10" id="KW-0732">Signal</keyword>
<dbReference type="GO" id="GO:0016020">
    <property type="term" value="C:membrane"/>
    <property type="evidence" value="ECO:0007669"/>
    <property type="project" value="UniProtKB-SubCell"/>
</dbReference>
<dbReference type="InterPro" id="IPR023395">
    <property type="entry name" value="MCP_dom_sf"/>
</dbReference>
<evidence type="ECO:0000256" key="4">
    <source>
        <dbReference type="ARBA" id="ARBA00022692"/>
    </source>
</evidence>
<evidence type="ECO:0000313" key="11">
    <source>
        <dbReference type="EMBL" id="KAJ8599073.1"/>
    </source>
</evidence>
<sequence length="378" mass="41105">MARASRWVMVAVGVAAMAPQPLTPRVVSAANKNNESAEALTLEQHAVAGAVARCVAQSAVHPLNVAKTTLQTHEGGEALRRSFKVQGTVPTLSRGVGAQALLSIPNGAINFMAMESARRATDATLDGLGLLEATPRPAVDLVSAGFGTALGTLVSLPQSILIDQIMSGAKRNLADALRTIGWKGLYPASTWRAALLSKVPSYALNWACYQQLRRWRDSLPDATAASPLEDLLIGAIASSVSTCVMIPFDTVKVRMTTKNFGRRPYSGVRDAIVTMLKEEGLMAFYRGLPPRLLSVVPMTAIQFAVYEGAKRHLPDIQRHGRALYSDFALQLQTCADRIPCAFAVPSLRLPPEQRPALCWWWWSWRQRPSLLETTPQVR</sequence>
<feature type="chain" id="PRO_5042251362" evidence="10">
    <location>
        <begin position="17"/>
        <end position="378"/>
    </location>
</feature>
<evidence type="ECO:0000256" key="2">
    <source>
        <dbReference type="ARBA" id="ARBA00006375"/>
    </source>
</evidence>
<feature type="signal peptide" evidence="10">
    <location>
        <begin position="1"/>
        <end position="16"/>
    </location>
</feature>
<comment type="subcellular location">
    <subcellularLocation>
        <location evidence="1">Membrane</location>
        <topology evidence="1">Multi-pass membrane protein</topology>
    </subcellularLocation>
</comment>
<evidence type="ECO:0000256" key="10">
    <source>
        <dbReference type="SAM" id="SignalP"/>
    </source>
</evidence>
<dbReference type="EMBL" id="JAQMWT010000590">
    <property type="protein sequence ID" value="KAJ8599073.1"/>
    <property type="molecule type" value="Genomic_DNA"/>
</dbReference>
<dbReference type="PANTHER" id="PTHR45667">
    <property type="entry name" value="S-ADENOSYLMETHIONINE MITOCHONDRIAL CARRIER PROTEIN"/>
    <property type="match status" value="1"/>
</dbReference>
<accession>A0AAD7U6L2</accession>
<organism evidence="11 12">
    <name type="scientific">Chrysophaeum taylorii</name>
    <dbReference type="NCBI Taxonomy" id="2483200"/>
    <lineage>
        <taxon>Eukaryota</taxon>
        <taxon>Sar</taxon>
        <taxon>Stramenopiles</taxon>
        <taxon>Ochrophyta</taxon>
        <taxon>Pelagophyceae</taxon>
        <taxon>Pelagomonadales</taxon>
        <taxon>Pelagomonadaceae</taxon>
        <taxon>Chrysophaeum</taxon>
    </lineage>
</organism>
<protein>
    <submittedName>
        <fullName evidence="11">Uncharacterized protein</fullName>
    </submittedName>
</protein>
<keyword evidence="12" id="KW-1185">Reference proteome</keyword>
<reference evidence="11" key="1">
    <citation type="submission" date="2023-01" db="EMBL/GenBank/DDBJ databases">
        <title>Metagenome sequencing of chrysophaentin producing Chrysophaeum taylorii.</title>
        <authorList>
            <person name="Davison J."/>
            <person name="Bewley C."/>
        </authorList>
    </citation>
    <scope>NUCLEOTIDE SEQUENCE</scope>
    <source>
        <strain evidence="11">NIES-1699</strain>
    </source>
</reference>
<keyword evidence="4 8" id="KW-0812">Transmembrane</keyword>
<evidence type="ECO:0000256" key="6">
    <source>
        <dbReference type="ARBA" id="ARBA00022989"/>
    </source>
</evidence>
<gene>
    <name evidence="11" type="ORF">CTAYLR_007603</name>
</gene>
<dbReference type="Proteomes" id="UP001230188">
    <property type="component" value="Unassembled WGS sequence"/>
</dbReference>
<evidence type="ECO:0000256" key="8">
    <source>
        <dbReference type="PROSITE-ProRule" id="PRU00282"/>
    </source>
</evidence>
<comment type="similarity">
    <text evidence="2 9">Belongs to the mitochondrial carrier (TC 2.A.29) family.</text>
</comment>
<keyword evidence="6" id="KW-1133">Transmembrane helix</keyword>
<keyword evidence="5" id="KW-0677">Repeat</keyword>
<dbReference type="InterPro" id="IPR018108">
    <property type="entry name" value="MCP_transmembrane"/>
</dbReference>
<evidence type="ECO:0000256" key="5">
    <source>
        <dbReference type="ARBA" id="ARBA00022737"/>
    </source>
</evidence>
<dbReference type="SUPFAM" id="SSF103506">
    <property type="entry name" value="Mitochondrial carrier"/>
    <property type="match status" value="1"/>
</dbReference>
<evidence type="ECO:0000256" key="3">
    <source>
        <dbReference type="ARBA" id="ARBA00022448"/>
    </source>
</evidence>
<comment type="caution">
    <text evidence="11">The sequence shown here is derived from an EMBL/GenBank/DDBJ whole genome shotgun (WGS) entry which is preliminary data.</text>
</comment>
<evidence type="ECO:0000313" key="12">
    <source>
        <dbReference type="Proteomes" id="UP001230188"/>
    </source>
</evidence>
<keyword evidence="7 8" id="KW-0472">Membrane</keyword>
<evidence type="ECO:0000256" key="9">
    <source>
        <dbReference type="RuleBase" id="RU000488"/>
    </source>
</evidence>
<dbReference type="AlphaFoldDB" id="A0AAD7U6L2"/>
<proteinExistence type="inferred from homology"/>
<dbReference type="PROSITE" id="PS50920">
    <property type="entry name" value="SOLCAR"/>
    <property type="match status" value="2"/>
</dbReference>
<evidence type="ECO:0000256" key="7">
    <source>
        <dbReference type="ARBA" id="ARBA00023136"/>
    </source>
</evidence>
<keyword evidence="3 9" id="KW-0813">Transport</keyword>
<name>A0AAD7U6L2_9STRA</name>
<feature type="repeat" description="Solcar" evidence="8">
    <location>
        <begin position="225"/>
        <end position="312"/>
    </location>
</feature>